<protein>
    <recommendedName>
        <fullName evidence="1">PWWP domain-containing protein</fullName>
    </recommendedName>
</protein>
<reference evidence="2 3" key="1">
    <citation type="journal article" date="2007" name="Proc. Natl. Acad. Sci. U.S.A.">
        <title>Independent sorting-out of thousands of duplicated gene pairs in two yeast species descended from a whole-genome duplication.</title>
        <authorList>
            <person name="Scannell D.R."/>
            <person name="Frank A.C."/>
            <person name="Conant G.C."/>
            <person name="Byrne K.P."/>
            <person name="Woolfit M."/>
            <person name="Wolfe K.H."/>
        </authorList>
    </citation>
    <scope>NUCLEOTIDE SEQUENCE [LARGE SCALE GENOMIC DNA]</scope>
    <source>
        <strain evidence="3">ATCC 22028 / DSM 70294 / BCRC 21397 / CBS 2163 / NBRC 10782 / NRRL Y-8283 / UCD 57-17</strain>
    </source>
</reference>
<dbReference type="SUPFAM" id="SSF63748">
    <property type="entry name" value="Tudor/PWWP/MBT"/>
    <property type="match status" value="1"/>
</dbReference>
<proteinExistence type="predicted"/>
<keyword evidence="3" id="KW-1185">Reference proteome</keyword>
<dbReference type="InterPro" id="IPR000313">
    <property type="entry name" value="PWWP_dom"/>
</dbReference>
<evidence type="ECO:0000259" key="1">
    <source>
        <dbReference type="Pfam" id="PF00855"/>
    </source>
</evidence>
<feature type="domain" description="PWWP" evidence="1">
    <location>
        <begin position="7"/>
        <end position="26"/>
    </location>
</feature>
<dbReference type="EMBL" id="DS480381">
    <property type="protein sequence ID" value="EDO19244.1"/>
    <property type="molecule type" value="Genomic_DNA"/>
</dbReference>
<name>A7TEZ8_VANPO</name>
<feature type="non-terminal residue" evidence="2">
    <location>
        <position position="27"/>
    </location>
</feature>
<dbReference type="Gene3D" id="2.30.30.140">
    <property type="match status" value="1"/>
</dbReference>
<dbReference type="HOGENOM" id="CLU_3416415_0_0_1"/>
<dbReference type="AlphaFoldDB" id="A7TEZ8"/>
<evidence type="ECO:0000313" key="3">
    <source>
        <dbReference type="Proteomes" id="UP000000267"/>
    </source>
</evidence>
<dbReference type="OrthoDB" id="62853at2759"/>
<organism evidence="3">
    <name type="scientific">Vanderwaltozyma polyspora (strain ATCC 22028 / DSM 70294 / BCRC 21397 / CBS 2163 / NBRC 10782 / NRRL Y-8283 / UCD 57-17)</name>
    <name type="common">Kluyveromyces polysporus</name>
    <dbReference type="NCBI Taxonomy" id="436907"/>
    <lineage>
        <taxon>Eukaryota</taxon>
        <taxon>Fungi</taxon>
        <taxon>Dikarya</taxon>
        <taxon>Ascomycota</taxon>
        <taxon>Saccharomycotina</taxon>
        <taxon>Saccharomycetes</taxon>
        <taxon>Saccharomycetales</taxon>
        <taxon>Saccharomycetaceae</taxon>
        <taxon>Vanderwaltozyma</taxon>
    </lineage>
</organism>
<dbReference type="KEGG" id="vpo:Kpol_1050p104"/>
<dbReference type="Pfam" id="PF00855">
    <property type="entry name" value="PWWP"/>
    <property type="match status" value="1"/>
</dbReference>
<dbReference type="Proteomes" id="UP000000267">
    <property type="component" value="Unassembled WGS sequence"/>
</dbReference>
<gene>
    <name evidence="2" type="ORF">Kpol_1050p104</name>
</gene>
<sequence length="27" mass="2929">MGNLRTGDLVLCKVGSFPPWPAVVFPQ</sequence>
<evidence type="ECO:0000313" key="2">
    <source>
        <dbReference type="EMBL" id="EDO19244.1"/>
    </source>
</evidence>
<accession>A7TEZ8</accession>